<proteinExistence type="predicted"/>
<reference evidence="1" key="1">
    <citation type="submission" date="2019-03" db="EMBL/GenBank/DDBJ databases">
        <authorList>
            <person name="Mank J."/>
            <person name="Almeida P."/>
        </authorList>
    </citation>
    <scope>NUCLEOTIDE SEQUENCE</scope>
    <source>
        <strain evidence="1">78183</strain>
    </source>
</reference>
<organism evidence="1">
    <name type="scientific">Salix viminalis</name>
    <name type="common">Common osier</name>
    <name type="synonym">Basket willow</name>
    <dbReference type="NCBI Taxonomy" id="40686"/>
    <lineage>
        <taxon>Eukaryota</taxon>
        <taxon>Viridiplantae</taxon>
        <taxon>Streptophyta</taxon>
        <taxon>Embryophyta</taxon>
        <taxon>Tracheophyta</taxon>
        <taxon>Spermatophyta</taxon>
        <taxon>Magnoliopsida</taxon>
        <taxon>eudicotyledons</taxon>
        <taxon>Gunneridae</taxon>
        <taxon>Pentapetalae</taxon>
        <taxon>rosids</taxon>
        <taxon>fabids</taxon>
        <taxon>Malpighiales</taxon>
        <taxon>Salicaceae</taxon>
        <taxon>Saliceae</taxon>
        <taxon>Salix</taxon>
    </lineage>
</organism>
<name>A0A6N2K065_SALVM</name>
<dbReference type="AlphaFoldDB" id="A0A6N2K065"/>
<protein>
    <submittedName>
        <fullName evidence="1">Uncharacterized protein</fullName>
    </submittedName>
</protein>
<dbReference type="EMBL" id="CAADRP010000002">
    <property type="protein sequence ID" value="VFU21203.1"/>
    <property type="molecule type" value="Genomic_DNA"/>
</dbReference>
<gene>
    <name evidence="1" type="ORF">SVIM_LOCUS11583</name>
</gene>
<sequence length="100" mass="11892">MERPNLGRNELLKKGEGRKGKVFWKFYFPVTGLVRRSCCFPVFPECLNQQIFWRFTRDEREINRIQKLGTFWPVFCGLYLSETKGILALGFSHQYCKYDG</sequence>
<accession>A0A6N2K065</accession>
<evidence type="ECO:0000313" key="1">
    <source>
        <dbReference type="EMBL" id="VFU21203.1"/>
    </source>
</evidence>